<dbReference type="GO" id="GO:0008519">
    <property type="term" value="F:ammonium channel activity"/>
    <property type="evidence" value="ECO:0007669"/>
    <property type="project" value="InterPro"/>
</dbReference>
<name>A0AAQ4DHA2_AMBAM</name>
<dbReference type="Pfam" id="PF00909">
    <property type="entry name" value="Ammonium_transp"/>
    <property type="match status" value="2"/>
</dbReference>
<evidence type="ECO:0000256" key="5">
    <source>
        <dbReference type="SAM" id="Phobius"/>
    </source>
</evidence>
<feature type="transmembrane region" description="Helical" evidence="5">
    <location>
        <begin position="29"/>
        <end position="53"/>
    </location>
</feature>
<evidence type="ECO:0000256" key="3">
    <source>
        <dbReference type="ARBA" id="ARBA00022989"/>
    </source>
</evidence>
<dbReference type="GO" id="GO:0097272">
    <property type="term" value="P:ammonium homeostasis"/>
    <property type="evidence" value="ECO:0007669"/>
    <property type="project" value="TreeGrafter"/>
</dbReference>
<sequence length="462" mass="49330">MDGGRLEVQEGCSKNFTADDATWTLTASIVVFTMQTAATVLHAATVYAGFGLLESGCVSRKNEVNILMKNVADVVAGGLGFWFFGYGLQFGSGAGSTPLYGLGSFLVDADPQDMGRVFTCFLFQLSFATTATTIVSGAMAERTSFTAYCLFSFLNTLVYCIPAGWVWAPRGFLRQLGTLDFAGAGCVHLLGGVSALVAAAYLGPRTGRYGDAPPPELGNPTNVLQGTFTLWWGWVVFNAGSTVGVTNNKWKYASSLTSEYNVVEAGGSAFLGALDSLIVGSLGALLSSGVPPLLRRLRVDDPVDAVSVHGCGGAWGLLAVGLFAHSDEQGCTRCGLFRGGGGYLLGIQALTCVSIALWSAVGTYILLVIVNRLLPIRMSLEHEVLGSDLVEHGIVHPDIDYAQLLRRSGLACDELLPRSDDTGMDRESWDLRVCRRYLAEKLAAGANHRAPNAFMRAFKQWR</sequence>
<feature type="transmembrane region" description="Helical" evidence="5">
    <location>
        <begin position="306"/>
        <end position="325"/>
    </location>
</feature>
<evidence type="ECO:0000313" key="8">
    <source>
        <dbReference type="Proteomes" id="UP001321473"/>
    </source>
</evidence>
<feature type="transmembrane region" description="Helical" evidence="5">
    <location>
        <begin position="74"/>
        <end position="94"/>
    </location>
</feature>
<reference evidence="7 8" key="1">
    <citation type="journal article" date="2023" name="Arcadia Sci">
        <title>De novo assembly of a long-read Amblyomma americanum tick genome.</title>
        <authorList>
            <person name="Chou S."/>
            <person name="Poskanzer K.E."/>
            <person name="Rollins M."/>
            <person name="Thuy-Boun P.S."/>
        </authorList>
    </citation>
    <scope>NUCLEOTIDE SEQUENCE [LARGE SCALE GENOMIC DNA]</scope>
    <source>
        <strain evidence="7">F_SG_1</strain>
        <tissue evidence="7">Salivary glands</tissue>
    </source>
</reference>
<comment type="caution">
    <text evidence="7">The sequence shown here is derived from an EMBL/GenBank/DDBJ whole genome shotgun (WGS) entry which is preliminary data.</text>
</comment>
<gene>
    <name evidence="7" type="ORF">V5799_026895</name>
</gene>
<dbReference type="InterPro" id="IPR029020">
    <property type="entry name" value="Ammonium/urea_transptr"/>
</dbReference>
<proteinExistence type="predicted"/>
<evidence type="ECO:0000313" key="7">
    <source>
        <dbReference type="EMBL" id="KAK8761842.1"/>
    </source>
</evidence>
<dbReference type="Proteomes" id="UP001321473">
    <property type="component" value="Unassembled WGS sequence"/>
</dbReference>
<protein>
    <recommendedName>
        <fullName evidence="6">Ammonium transporter AmtB-like domain-containing protein</fullName>
    </recommendedName>
</protein>
<dbReference type="PANTHER" id="PTHR11730">
    <property type="entry name" value="AMMONIUM TRANSPORTER"/>
    <property type="match status" value="1"/>
</dbReference>
<keyword evidence="4 5" id="KW-0472">Membrane</keyword>
<evidence type="ECO:0000259" key="6">
    <source>
        <dbReference type="Pfam" id="PF00909"/>
    </source>
</evidence>
<feature type="transmembrane region" description="Helical" evidence="5">
    <location>
        <begin position="181"/>
        <end position="202"/>
    </location>
</feature>
<feature type="domain" description="Ammonium transporter AmtB-like" evidence="6">
    <location>
        <begin position="267"/>
        <end position="393"/>
    </location>
</feature>
<dbReference type="PANTHER" id="PTHR11730:SF58">
    <property type="entry name" value="AMMONIUM TRANSPORTER"/>
    <property type="match status" value="1"/>
</dbReference>
<accession>A0AAQ4DHA2</accession>
<comment type="subcellular location">
    <subcellularLocation>
        <location evidence="1">Membrane</location>
        <topology evidence="1">Multi-pass membrane protein</topology>
    </subcellularLocation>
</comment>
<keyword evidence="2 5" id="KW-0812">Transmembrane</keyword>
<dbReference type="AlphaFoldDB" id="A0AAQ4DHA2"/>
<feature type="transmembrane region" description="Helical" evidence="5">
    <location>
        <begin position="147"/>
        <end position="169"/>
    </location>
</feature>
<dbReference type="EMBL" id="JARKHS020030713">
    <property type="protein sequence ID" value="KAK8761842.1"/>
    <property type="molecule type" value="Genomic_DNA"/>
</dbReference>
<evidence type="ECO:0000256" key="1">
    <source>
        <dbReference type="ARBA" id="ARBA00004141"/>
    </source>
</evidence>
<feature type="transmembrane region" description="Helical" evidence="5">
    <location>
        <begin position="345"/>
        <end position="370"/>
    </location>
</feature>
<dbReference type="SUPFAM" id="SSF111352">
    <property type="entry name" value="Ammonium transporter"/>
    <property type="match status" value="1"/>
</dbReference>
<dbReference type="Gene3D" id="1.10.3430.10">
    <property type="entry name" value="Ammonium transporter AmtB like domains"/>
    <property type="match status" value="2"/>
</dbReference>
<keyword evidence="8" id="KW-1185">Reference proteome</keyword>
<dbReference type="GO" id="GO:0005886">
    <property type="term" value="C:plasma membrane"/>
    <property type="evidence" value="ECO:0007669"/>
    <property type="project" value="TreeGrafter"/>
</dbReference>
<keyword evidence="3 5" id="KW-1133">Transmembrane helix</keyword>
<feature type="transmembrane region" description="Helical" evidence="5">
    <location>
        <begin position="114"/>
        <end position="135"/>
    </location>
</feature>
<organism evidence="7 8">
    <name type="scientific">Amblyomma americanum</name>
    <name type="common">Lone star tick</name>
    <dbReference type="NCBI Taxonomy" id="6943"/>
    <lineage>
        <taxon>Eukaryota</taxon>
        <taxon>Metazoa</taxon>
        <taxon>Ecdysozoa</taxon>
        <taxon>Arthropoda</taxon>
        <taxon>Chelicerata</taxon>
        <taxon>Arachnida</taxon>
        <taxon>Acari</taxon>
        <taxon>Parasitiformes</taxon>
        <taxon>Ixodida</taxon>
        <taxon>Ixodoidea</taxon>
        <taxon>Ixodidae</taxon>
        <taxon>Amblyomminae</taxon>
        <taxon>Amblyomma</taxon>
    </lineage>
</organism>
<feature type="domain" description="Ammonium transporter AmtB-like" evidence="6">
    <location>
        <begin position="46"/>
        <end position="253"/>
    </location>
</feature>
<evidence type="ECO:0000256" key="2">
    <source>
        <dbReference type="ARBA" id="ARBA00022692"/>
    </source>
</evidence>
<dbReference type="InterPro" id="IPR024041">
    <property type="entry name" value="NH4_transpt_AmtB-like_dom"/>
</dbReference>
<evidence type="ECO:0000256" key="4">
    <source>
        <dbReference type="ARBA" id="ARBA00023136"/>
    </source>
</evidence>